<evidence type="ECO:0000313" key="3">
    <source>
        <dbReference type="Proteomes" id="UP000326799"/>
    </source>
</evidence>
<reference evidence="2 3" key="1">
    <citation type="submission" date="2019-04" db="EMBL/GenBank/DDBJ databases">
        <title>Fungal friends and foes A comparative genomics study of 23 Aspergillus species from section Flavi.</title>
        <authorList>
            <consortium name="DOE Joint Genome Institute"/>
            <person name="Kjaerbolling I."/>
            <person name="Vesth T.C."/>
            <person name="Frisvad J.C."/>
            <person name="Nybo J.L."/>
            <person name="Theobald S."/>
            <person name="Kildgaard S."/>
            <person name="Petersen T.I."/>
            <person name="Kuo A."/>
            <person name="Sato A."/>
            <person name="Lyhne E.K."/>
            <person name="Kogle M.E."/>
            <person name="Wiebenga A."/>
            <person name="Kun R.S."/>
            <person name="Lubbers R.J."/>
            <person name="Makela M.R."/>
            <person name="Barry K."/>
            <person name="Chovatia M."/>
            <person name="Clum A."/>
            <person name="Daum C."/>
            <person name="Haridas S."/>
            <person name="He G."/>
            <person name="LaButti K."/>
            <person name="Lipzen A."/>
            <person name="Mondo S."/>
            <person name="Pangilinan J."/>
            <person name="Riley R."/>
            <person name="Salamov A."/>
            <person name="Simmons B.A."/>
            <person name="Magnuson J.K."/>
            <person name="Henrissat B."/>
            <person name="Mortensen U.H."/>
            <person name="Larsen T.O."/>
            <person name="De vries R.P."/>
            <person name="Grigoriev I.V."/>
            <person name="Machida M."/>
            <person name="Baker S.E."/>
            <person name="Andersen M.R."/>
        </authorList>
    </citation>
    <scope>NUCLEOTIDE SEQUENCE [LARGE SCALE GENOMIC DNA]</scope>
    <source>
        <strain evidence="2 3">CBS 126849</strain>
    </source>
</reference>
<dbReference type="AlphaFoldDB" id="A0A5N6F8S9"/>
<accession>A0A5N6F8S9</accession>
<gene>
    <name evidence="2" type="ORF">BDV33DRAFT_53227</name>
</gene>
<name>A0A5N6F8S9_9EURO</name>
<dbReference type="EMBL" id="ML733392">
    <property type="protein sequence ID" value="KAB8226047.1"/>
    <property type="molecule type" value="Genomic_DNA"/>
</dbReference>
<evidence type="ECO:0000256" key="1">
    <source>
        <dbReference type="SAM" id="Phobius"/>
    </source>
</evidence>
<keyword evidence="1" id="KW-1133">Transmembrane helix</keyword>
<dbReference type="Proteomes" id="UP000326799">
    <property type="component" value="Unassembled WGS sequence"/>
</dbReference>
<organism evidence="2 3">
    <name type="scientific">Aspergillus novoparasiticus</name>
    <dbReference type="NCBI Taxonomy" id="986946"/>
    <lineage>
        <taxon>Eukaryota</taxon>
        <taxon>Fungi</taxon>
        <taxon>Dikarya</taxon>
        <taxon>Ascomycota</taxon>
        <taxon>Pezizomycotina</taxon>
        <taxon>Eurotiomycetes</taxon>
        <taxon>Eurotiomycetidae</taxon>
        <taxon>Eurotiales</taxon>
        <taxon>Aspergillaceae</taxon>
        <taxon>Aspergillus</taxon>
        <taxon>Aspergillus subgen. Circumdati</taxon>
    </lineage>
</organism>
<feature type="transmembrane region" description="Helical" evidence="1">
    <location>
        <begin position="7"/>
        <end position="27"/>
    </location>
</feature>
<evidence type="ECO:0000313" key="2">
    <source>
        <dbReference type="EMBL" id="KAB8226047.1"/>
    </source>
</evidence>
<keyword evidence="1" id="KW-0812">Transmembrane</keyword>
<protein>
    <submittedName>
        <fullName evidence="2">Uncharacterized protein</fullName>
    </submittedName>
</protein>
<sequence length="74" mass="8338">MYYYIQFSFYFAILNIILSVFLTIYNFSSFVEAALSTTLISHVYDFSIIGTGNAIDSARTAFPSTLFILLSTPN</sequence>
<keyword evidence="1" id="KW-0472">Membrane</keyword>
<proteinExistence type="predicted"/>
<keyword evidence="3" id="KW-1185">Reference proteome</keyword>